<dbReference type="PROSITE" id="PS50006">
    <property type="entry name" value="FHA_DOMAIN"/>
    <property type="match status" value="1"/>
</dbReference>
<dbReference type="AlphaFoldDB" id="A0A7C5M3A8"/>
<evidence type="ECO:0000313" key="2">
    <source>
        <dbReference type="EMBL" id="HHF58254.1"/>
    </source>
</evidence>
<protein>
    <submittedName>
        <fullName evidence="2">FHA domain-containing protein</fullName>
    </submittedName>
</protein>
<organism evidence="2">
    <name type="scientific">candidate division WOR-3 bacterium</name>
    <dbReference type="NCBI Taxonomy" id="2052148"/>
    <lineage>
        <taxon>Bacteria</taxon>
        <taxon>Bacteria division WOR-3</taxon>
    </lineage>
</organism>
<sequence length="185" mass="20787">MRCPVCGYENREGVVFCERCLASMDIFSQELPSFEEGIFCPFGHWNPPGAKFCSICGAPLEETIEQIPSKYKLFHKGSNKTIPLPDKEEDILRFVIGRKSANSNPDIDLTDFPNSHTVSRLHAALVINKITGEITLEDLESTNGTYVNGERLQPHKPKALKNGDKVSFSRKLEFIFLIEDHGENS</sequence>
<dbReference type="SMART" id="SM00240">
    <property type="entry name" value="FHA"/>
    <property type="match status" value="1"/>
</dbReference>
<proteinExistence type="predicted"/>
<dbReference type="PANTHER" id="PTHR23308">
    <property type="entry name" value="NUCLEAR INHIBITOR OF PROTEIN PHOSPHATASE-1"/>
    <property type="match status" value="1"/>
</dbReference>
<dbReference type="InterPro" id="IPR008984">
    <property type="entry name" value="SMAD_FHA_dom_sf"/>
</dbReference>
<dbReference type="InterPro" id="IPR050923">
    <property type="entry name" value="Cell_Proc_Reg/RNA_Proc"/>
</dbReference>
<dbReference type="CDD" id="cd00060">
    <property type="entry name" value="FHA"/>
    <property type="match status" value="1"/>
</dbReference>
<dbReference type="Gene3D" id="2.60.200.20">
    <property type="match status" value="1"/>
</dbReference>
<reference evidence="2" key="1">
    <citation type="journal article" date="2020" name="mSystems">
        <title>Genome- and Community-Level Interaction Insights into Carbon Utilization and Element Cycling Functions of Hydrothermarchaeota in Hydrothermal Sediment.</title>
        <authorList>
            <person name="Zhou Z."/>
            <person name="Liu Y."/>
            <person name="Xu W."/>
            <person name="Pan J."/>
            <person name="Luo Z.H."/>
            <person name="Li M."/>
        </authorList>
    </citation>
    <scope>NUCLEOTIDE SEQUENCE [LARGE SCALE GENOMIC DNA]</scope>
    <source>
        <strain evidence="2">HyVt-94</strain>
    </source>
</reference>
<dbReference type="Proteomes" id="UP000886014">
    <property type="component" value="Unassembled WGS sequence"/>
</dbReference>
<dbReference type="Pfam" id="PF00498">
    <property type="entry name" value="FHA"/>
    <property type="match status" value="1"/>
</dbReference>
<evidence type="ECO:0000259" key="1">
    <source>
        <dbReference type="PROSITE" id="PS50006"/>
    </source>
</evidence>
<name>A0A7C5M3A8_UNCW3</name>
<dbReference type="SUPFAM" id="SSF49879">
    <property type="entry name" value="SMAD/FHA domain"/>
    <property type="match status" value="1"/>
</dbReference>
<dbReference type="EMBL" id="DRTV01000167">
    <property type="protein sequence ID" value="HHF58254.1"/>
    <property type="molecule type" value="Genomic_DNA"/>
</dbReference>
<dbReference type="InterPro" id="IPR000253">
    <property type="entry name" value="FHA_dom"/>
</dbReference>
<feature type="domain" description="FHA" evidence="1">
    <location>
        <begin position="94"/>
        <end position="152"/>
    </location>
</feature>
<comment type="caution">
    <text evidence="2">The sequence shown here is derived from an EMBL/GenBank/DDBJ whole genome shotgun (WGS) entry which is preliminary data.</text>
</comment>
<gene>
    <name evidence="2" type="ORF">ENL41_02390</name>
</gene>
<accession>A0A7C5M3A8</accession>